<protein>
    <submittedName>
        <fullName evidence="1">Uncharacterized protein</fullName>
    </submittedName>
</protein>
<evidence type="ECO:0000313" key="1">
    <source>
        <dbReference type="EMBL" id="QOK24747.1"/>
    </source>
</evidence>
<proteinExistence type="predicted"/>
<dbReference type="EMBL" id="CP062789">
    <property type="protein sequence ID" value="QOK24747.1"/>
    <property type="molecule type" value="Genomic_DNA"/>
</dbReference>
<gene>
    <name evidence="1" type="ORF">IGS73_06065</name>
</gene>
<accession>A0A7L9J6R3</accession>
<reference evidence="1 2" key="1">
    <citation type="submission" date="2020-10" db="EMBL/GenBank/DDBJ databases">
        <title>Janibacter indicus TT2 genome sequence.</title>
        <authorList>
            <person name="Lee K."/>
            <person name="Ganzorig M."/>
        </authorList>
    </citation>
    <scope>NUCLEOTIDE SEQUENCE [LARGE SCALE GENOMIC DNA]</scope>
    <source>
        <strain evidence="1 2">TT2</strain>
    </source>
</reference>
<dbReference type="RefSeq" id="WP_192912353.1">
    <property type="nucleotide sequence ID" value="NZ_CP062789.1"/>
</dbReference>
<organism evidence="1 2">
    <name type="scientific">Janibacter indicus</name>
    <dbReference type="NCBI Taxonomy" id="857417"/>
    <lineage>
        <taxon>Bacteria</taxon>
        <taxon>Bacillati</taxon>
        <taxon>Actinomycetota</taxon>
        <taxon>Actinomycetes</taxon>
        <taxon>Micrococcales</taxon>
        <taxon>Intrasporangiaceae</taxon>
        <taxon>Janibacter</taxon>
    </lineage>
</organism>
<dbReference type="AlphaFoldDB" id="A0A7L9J6R3"/>
<evidence type="ECO:0000313" key="2">
    <source>
        <dbReference type="Proteomes" id="UP000593998"/>
    </source>
</evidence>
<name>A0A7L9J6R3_9MICO</name>
<sequence>MPGTTGAREARLVGQYRVNGGGWQDLGAVADLQDEPVTELEVLGTRTRLVS</sequence>
<dbReference type="Proteomes" id="UP000593998">
    <property type="component" value="Chromosome"/>
</dbReference>